<evidence type="ECO:0000259" key="1">
    <source>
        <dbReference type="Pfam" id="PF08818"/>
    </source>
</evidence>
<dbReference type="Proteomes" id="UP001204851">
    <property type="component" value="Unassembled WGS sequence"/>
</dbReference>
<sequence length="134" mass="14335">MSASRVSDAVDGPPAAECIDARIQSLSDWRGPLLAHLRQVILAADPAIVEEWKWNTPVWSCQGILCTGESYKKAVKLTFAHGAALPDPAHVFNASLDGKVRRAVDFAEGAVVDDDALTALVRAAVAFNRAGRIK</sequence>
<dbReference type="SUPFAM" id="SSF159888">
    <property type="entry name" value="YdhG-like"/>
    <property type="match status" value="1"/>
</dbReference>
<name>A0ABT1BRD3_9BURK</name>
<organism evidence="2 3">
    <name type="scientific">Ideonella oryzae</name>
    <dbReference type="NCBI Taxonomy" id="2937441"/>
    <lineage>
        <taxon>Bacteria</taxon>
        <taxon>Pseudomonadati</taxon>
        <taxon>Pseudomonadota</taxon>
        <taxon>Betaproteobacteria</taxon>
        <taxon>Burkholderiales</taxon>
        <taxon>Sphaerotilaceae</taxon>
        <taxon>Ideonella</taxon>
    </lineage>
</organism>
<evidence type="ECO:0000313" key="3">
    <source>
        <dbReference type="Proteomes" id="UP001204851"/>
    </source>
</evidence>
<evidence type="ECO:0000313" key="2">
    <source>
        <dbReference type="EMBL" id="MCO5978673.1"/>
    </source>
</evidence>
<dbReference type="Pfam" id="PF08818">
    <property type="entry name" value="DUF1801"/>
    <property type="match status" value="1"/>
</dbReference>
<dbReference type="Gene3D" id="3.90.1150.200">
    <property type="match status" value="1"/>
</dbReference>
<dbReference type="InterPro" id="IPR014922">
    <property type="entry name" value="YdhG-like"/>
</dbReference>
<comment type="caution">
    <text evidence="2">The sequence shown here is derived from an EMBL/GenBank/DDBJ whole genome shotgun (WGS) entry which is preliminary data.</text>
</comment>
<protein>
    <submittedName>
        <fullName evidence="2">DUF1801 domain-containing protein</fullName>
    </submittedName>
</protein>
<accession>A0ABT1BRD3</accession>
<proteinExistence type="predicted"/>
<dbReference type="EMBL" id="JAMXMC010000011">
    <property type="protein sequence ID" value="MCO5978673.1"/>
    <property type="molecule type" value="Genomic_DNA"/>
</dbReference>
<feature type="domain" description="YdhG-like" evidence="1">
    <location>
        <begin position="32"/>
        <end position="125"/>
    </location>
</feature>
<dbReference type="RefSeq" id="WP_252771420.1">
    <property type="nucleotide sequence ID" value="NZ_JAMXMC010000011.1"/>
</dbReference>
<reference evidence="2 3" key="1">
    <citation type="submission" date="2022-06" db="EMBL/GenBank/DDBJ databases">
        <title>Ideonella sp. NS12-5 Genome sequencing and assembly.</title>
        <authorList>
            <person name="Jung Y."/>
        </authorList>
    </citation>
    <scope>NUCLEOTIDE SEQUENCE [LARGE SCALE GENOMIC DNA]</scope>
    <source>
        <strain evidence="2 3">NS12-5</strain>
    </source>
</reference>
<keyword evidence="3" id="KW-1185">Reference proteome</keyword>
<gene>
    <name evidence="2" type="ORF">M0L44_18405</name>
</gene>